<evidence type="ECO:0000256" key="2">
    <source>
        <dbReference type="SAM" id="MobiDB-lite"/>
    </source>
</evidence>
<dbReference type="PANTHER" id="PTHR10758:SF1">
    <property type="entry name" value="COP9 SIGNALOSOME COMPLEX SUBUNIT 3"/>
    <property type="match status" value="1"/>
</dbReference>
<feature type="compositionally biased region" description="Acidic residues" evidence="2">
    <location>
        <begin position="467"/>
        <end position="479"/>
    </location>
</feature>
<dbReference type="PANTHER" id="PTHR10758">
    <property type="entry name" value="26S PROTEASOME NON-ATPASE REGULATORY SUBUNIT 3/COP9 SIGNALOSOME COMPLEX SUBUNIT 3"/>
    <property type="match status" value="1"/>
</dbReference>
<name>A0AAI8Z7T0_9PEZI</name>
<feature type="domain" description="COP9 signalosome complex subunit 3 N-terminal helical repeats" evidence="3">
    <location>
        <begin position="38"/>
        <end position="283"/>
    </location>
</feature>
<dbReference type="InterPro" id="IPR055089">
    <property type="entry name" value="COP9_N"/>
</dbReference>
<protein>
    <submittedName>
        <fullName evidence="4">COP9 CSN3 signalosome subunit 3</fullName>
    </submittedName>
</protein>
<dbReference type="Proteomes" id="UP001296104">
    <property type="component" value="Unassembled WGS sequence"/>
</dbReference>
<keyword evidence="5" id="KW-1185">Reference proteome</keyword>
<dbReference type="AlphaFoldDB" id="A0AAI8Z7T0"/>
<keyword evidence="1" id="KW-0963">Cytoplasm</keyword>
<dbReference type="InterPro" id="IPR050756">
    <property type="entry name" value="CSN3"/>
</dbReference>
<dbReference type="GO" id="GO:0008180">
    <property type="term" value="C:COP9 signalosome"/>
    <property type="evidence" value="ECO:0007669"/>
    <property type="project" value="TreeGrafter"/>
</dbReference>
<comment type="caution">
    <text evidence="4">The sequence shown here is derived from an EMBL/GenBank/DDBJ whole genome shotgun (WGS) entry which is preliminary data.</text>
</comment>
<evidence type="ECO:0000259" key="3">
    <source>
        <dbReference type="Pfam" id="PF22788"/>
    </source>
</evidence>
<gene>
    <name evidence="4" type="ORF">LECACI_7A009463</name>
</gene>
<reference evidence="4" key="1">
    <citation type="submission" date="2023-11" db="EMBL/GenBank/DDBJ databases">
        <authorList>
            <person name="Alioto T."/>
            <person name="Alioto T."/>
            <person name="Gomez Garrido J."/>
        </authorList>
    </citation>
    <scope>NUCLEOTIDE SEQUENCE</scope>
</reference>
<dbReference type="Pfam" id="PF22788">
    <property type="entry name" value="COP9_hel_rpt"/>
    <property type="match status" value="1"/>
</dbReference>
<dbReference type="GO" id="GO:0006511">
    <property type="term" value="P:ubiquitin-dependent protein catabolic process"/>
    <property type="evidence" value="ECO:0007669"/>
    <property type="project" value="TreeGrafter"/>
</dbReference>
<feature type="region of interest" description="Disordered" evidence="2">
    <location>
        <begin position="444"/>
        <end position="479"/>
    </location>
</feature>
<evidence type="ECO:0000313" key="4">
    <source>
        <dbReference type="EMBL" id="CAK4034305.1"/>
    </source>
</evidence>
<organism evidence="4 5">
    <name type="scientific">Lecanosticta acicola</name>
    <dbReference type="NCBI Taxonomy" id="111012"/>
    <lineage>
        <taxon>Eukaryota</taxon>
        <taxon>Fungi</taxon>
        <taxon>Dikarya</taxon>
        <taxon>Ascomycota</taxon>
        <taxon>Pezizomycotina</taxon>
        <taxon>Dothideomycetes</taxon>
        <taxon>Dothideomycetidae</taxon>
        <taxon>Mycosphaerellales</taxon>
        <taxon>Mycosphaerellaceae</taxon>
        <taxon>Lecanosticta</taxon>
    </lineage>
</organism>
<evidence type="ECO:0000256" key="1">
    <source>
        <dbReference type="ARBA" id="ARBA00022490"/>
    </source>
</evidence>
<proteinExistence type="predicted"/>
<accession>A0AAI8Z7T0</accession>
<evidence type="ECO:0000313" key="5">
    <source>
        <dbReference type="Proteomes" id="UP001296104"/>
    </source>
</evidence>
<dbReference type="EMBL" id="CAVMBE010000111">
    <property type="protein sequence ID" value="CAK4034305.1"/>
    <property type="molecule type" value="Genomic_DNA"/>
</dbReference>
<sequence length="479" mass="53805">MAELMARLLAFPPDKKNISPKEYDTKAREYVKDLWKLSEKDLNKEVDKKNVLELLNPAVNSIAYAAALYIQLDLNSKNKQKSAQLTELLAIFLSEFDPIQVRFIGETWHSLFLTAANAVEQGAFDFSLLVSALLRLDPTAGTFTDLHLELVRLALAKGVSSQVLPILDKDIYAFPQKSVKNVQEDFLSEEHEFSNAYITEKSGFTDKLSSDNVLEYYLLGAHIYIGRRDFSRARLFLEYVLLSPTQAHSASALQVEAYKKWVLIGLLSEGRPLPLPKTFDQVIVKNIRALAKMYDSLADSFEKRDYRKFEAEMQMGEAVWEDDGNIRLVTEASSALLRFRVIDLQKTYAALPVSRVSHLIDLPADTTAQLLTDMISRGYLNASIASSGAGAVLRFHDTLSYPTAAVDGDLESHTARVQALVGFVRDADYRLQLTKEYVDTMKRAKRQGPDSDLAEAMDLSWEQPMVPDDEDGDEDIMGP</sequence>